<evidence type="ECO:0000313" key="2">
    <source>
        <dbReference type="Proteomes" id="UP000253606"/>
    </source>
</evidence>
<sequence>MQRRGRQTAALWIIGMTEISRIKGIHLGGFELHSKNAIAAAPDQT</sequence>
<dbReference type="AlphaFoldDB" id="A0A2Z5G0D3"/>
<protein>
    <submittedName>
        <fullName evidence="1">Uncharacterized protein</fullName>
    </submittedName>
</protein>
<gene>
    <name evidence="1" type="ORF">ACPOL_3165</name>
</gene>
<reference evidence="1 2" key="1">
    <citation type="journal article" date="2018" name="Front. Microbiol.">
        <title>Hydrolytic Capabilities as a Key to Environmental Success: Chitinolytic and Cellulolytic Acidobacteria From Acidic Sub-arctic Soils and Boreal Peatlands.</title>
        <authorList>
            <person name="Belova S.E."/>
            <person name="Ravin N.V."/>
            <person name="Pankratov T.A."/>
            <person name="Rakitin A.L."/>
            <person name="Ivanova A.A."/>
            <person name="Beletsky A.V."/>
            <person name="Mardanov A.V."/>
            <person name="Sinninghe Damste J.S."/>
            <person name="Dedysh S.N."/>
        </authorList>
    </citation>
    <scope>NUCLEOTIDE SEQUENCE [LARGE SCALE GENOMIC DNA]</scope>
    <source>
        <strain evidence="1 2">SBC82</strain>
    </source>
</reference>
<keyword evidence="2" id="KW-1185">Reference proteome</keyword>
<dbReference type="Proteomes" id="UP000253606">
    <property type="component" value="Chromosome"/>
</dbReference>
<name>A0A2Z5G0D3_9BACT</name>
<evidence type="ECO:0000313" key="1">
    <source>
        <dbReference type="EMBL" id="AXC12460.1"/>
    </source>
</evidence>
<proteinExistence type="predicted"/>
<dbReference type="EMBL" id="CP030840">
    <property type="protein sequence ID" value="AXC12460.1"/>
    <property type="molecule type" value="Genomic_DNA"/>
</dbReference>
<accession>A0A2Z5G0D3</accession>
<organism evidence="1 2">
    <name type="scientific">Acidisarcina polymorpha</name>
    <dbReference type="NCBI Taxonomy" id="2211140"/>
    <lineage>
        <taxon>Bacteria</taxon>
        <taxon>Pseudomonadati</taxon>
        <taxon>Acidobacteriota</taxon>
        <taxon>Terriglobia</taxon>
        <taxon>Terriglobales</taxon>
        <taxon>Acidobacteriaceae</taxon>
        <taxon>Acidisarcina</taxon>
    </lineage>
</organism>
<dbReference type="KEGG" id="abas:ACPOL_3165"/>